<name>A0A0D2XWT7_FUSOF</name>
<dbReference type="EnsemblFungi" id="FOXG_08453T0">
    <property type="protein sequence ID" value="FOXG_08453P0"/>
    <property type="gene ID" value="FOXG_08453"/>
</dbReference>
<feature type="compositionally biased region" description="Low complexity" evidence="1">
    <location>
        <begin position="575"/>
        <end position="586"/>
    </location>
</feature>
<proteinExistence type="predicted"/>
<feature type="region of interest" description="Disordered" evidence="1">
    <location>
        <begin position="569"/>
        <end position="590"/>
    </location>
</feature>
<protein>
    <submittedName>
        <fullName evidence="4">Uncharacterized protein</fullName>
    </submittedName>
</protein>
<dbReference type="Pfam" id="PF23394">
    <property type="entry name" value="DUF7102"/>
    <property type="match status" value="1"/>
</dbReference>
<sequence length="871" mass="96771">MSSTTTSTARSREVVDYATENQCFYNHQGAPYRFRDIVRQLRETAQLAKANGLIDQPGLTAAPLPRTKIALEPFLDDESYEIPIDPKVSASSVFRFLGQTKSLRLPSEIIDTGYDLQKELSQYLQDIQIASSCNILTQWLPLSYVIAEKDEGLGFPSTVSRWQTLALRELEGDEPTFMEPGHASFYTQQTPNQACTPDQIRQMLSLDKHYRSNLEPVSPPLSPASDLDEPFLPSTEHMVIDLTSEPSSPSNPIGEELDWNMQHGFVDSEPPAPSTMPSSPPTAKAAFLSNIAKKHSALKLHVPMLPSSTATSPVRDNLAETLAPHLLHSDEAHQSPAEDGGYFEEALQSILDEKHRQANQQLEQERLNPKDALLRLQIPAVDFQIPDPEWKLHLSTSQDHFEWLQQSLPRTFHLTCYKELSRLEASLKWTPIPHESSRVSLTEATIQFGPIVRELLTLRPPQLCSHNYVVSRNVLMVFQILNDEEIEQEVASPVVSSPSICHGNQDSSTATSQSQKPHVAPSLKELIGSRQQGTGNKSDCERENLLLKAADSSASSNLLSGFIQLRQPKKLKKGSSSSQNSAASRAMPSMTGPTMLPVIQEDAQSELQDAPVPNFDIPQETCRYIVSLDLSRSTLSYLEKVWPQAELIDRDFSQYNTVAWSPGSAQRREIISSLAFEADISISPGAGLILTTILKVKQKPLPGSSALTPFRERVRRVSEKYESLFILVSESNPLGEYVGSPTPSDISGYADFVRFTTSLRAGISTHLVSGCDETLSKWALSIMSRYSSSAHQFGHFLDFRDGVWELFLRRVGLNISAAQIIAGLLVSEYGQGGLASFLSMRAEERVSKYGQIMGGRRILNNVSRILDREWV</sequence>
<reference evidence="4" key="2">
    <citation type="submission" date="2025-08" db="UniProtKB">
        <authorList>
            <consortium name="EnsemblFungi"/>
        </authorList>
    </citation>
    <scope>IDENTIFICATION</scope>
    <source>
        <strain evidence="4">4287 / CBS 123668 / FGSC 9935 / NRRL 34936</strain>
    </source>
</reference>
<feature type="domain" description="DUF7102" evidence="2">
    <location>
        <begin position="625"/>
        <end position="788"/>
    </location>
</feature>
<feature type="compositionally biased region" description="Polar residues" evidence="1">
    <location>
        <begin position="497"/>
        <end position="516"/>
    </location>
</feature>
<accession>A0A0D2XWT7</accession>
<dbReference type="InterPro" id="IPR057559">
    <property type="entry name" value="SAM_6"/>
</dbReference>
<dbReference type="InterPro" id="IPR055528">
    <property type="entry name" value="DUF7102"/>
</dbReference>
<dbReference type="AlphaFoldDB" id="A0A0D2XWT7"/>
<dbReference type="Pfam" id="PF23395">
    <property type="entry name" value="SAM_6"/>
    <property type="match status" value="1"/>
</dbReference>
<evidence type="ECO:0000313" key="5">
    <source>
        <dbReference type="Proteomes" id="UP000002489"/>
    </source>
</evidence>
<organism evidence="4 5">
    <name type="scientific">Fusarium oxysporum (strain Fo5176)</name>
    <name type="common">Fusarium vascular wilt</name>
    <dbReference type="NCBI Taxonomy" id="660025"/>
    <lineage>
        <taxon>Eukaryota</taxon>
        <taxon>Fungi</taxon>
        <taxon>Dikarya</taxon>
        <taxon>Ascomycota</taxon>
        <taxon>Pezizomycotina</taxon>
        <taxon>Sordariomycetes</taxon>
        <taxon>Hypocreomycetidae</taxon>
        <taxon>Hypocreales</taxon>
        <taxon>Nectriaceae</taxon>
        <taxon>Fusarium</taxon>
        <taxon>Fusarium oxysporum species complex</taxon>
    </lineage>
</organism>
<evidence type="ECO:0000313" key="4">
    <source>
        <dbReference type="EnsemblFungi" id="FOXG_08453P0"/>
    </source>
</evidence>
<evidence type="ECO:0000256" key="1">
    <source>
        <dbReference type="SAM" id="MobiDB-lite"/>
    </source>
</evidence>
<evidence type="ECO:0000259" key="2">
    <source>
        <dbReference type="Pfam" id="PF23394"/>
    </source>
</evidence>
<feature type="domain" description="SAM-like" evidence="3">
    <location>
        <begin position="802"/>
        <end position="866"/>
    </location>
</feature>
<dbReference type="Proteomes" id="UP000002489">
    <property type="component" value="Unassembled WGS sequence"/>
</dbReference>
<evidence type="ECO:0000259" key="3">
    <source>
        <dbReference type="Pfam" id="PF23395"/>
    </source>
</evidence>
<reference evidence="5" key="1">
    <citation type="journal article" date="2012" name="Mol. Plant Microbe Interact.">
        <title>A highly conserved effector in Fusarium oxysporum is required for full virulence on Arabidopsis.</title>
        <authorList>
            <person name="Thatcher L.F."/>
            <person name="Gardiner D.M."/>
            <person name="Kazan K."/>
            <person name="Manners J."/>
        </authorList>
    </citation>
    <scope>NUCLEOTIDE SEQUENCE [LARGE SCALE GENOMIC DNA]</scope>
    <source>
        <strain evidence="5">Fo5176</strain>
    </source>
</reference>
<feature type="region of interest" description="Disordered" evidence="1">
    <location>
        <begin position="497"/>
        <end position="521"/>
    </location>
</feature>